<dbReference type="PRINTS" id="PR00315">
    <property type="entry name" value="ELONGATNFCT"/>
</dbReference>
<dbReference type="SUPFAM" id="SSF50465">
    <property type="entry name" value="EF-Tu/eEF-1alpha/eIF2-gamma C-terminal domain"/>
    <property type="match status" value="2"/>
</dbReference>
<evidence type="ECO:0000313" key="15">
    <source>
        <dbReference type="EnsemblMetazoa" id="LLOJ003029-PA"/>
    </source>
</evidence>
<evidence type="ECO:0000256" key="4">
    <source>
        <dbReference type="ARBA" id="ARBA00011986"/>
    </source>
</evidence>
<comment type="similarity">
    <text evidence="2">Belongs to the TRAFAC class translation factor GTPase superfamily. Classic translation factor GTPase family. EF-Tu/EF-1A subfamily.</text>
</comment>
<dbReference type="GO" id="GO:0046872">
    <property type="term" value="F:metal ion binding"/>
    <property type="evidence" value="ECO:0007669"/>
    <property type="project" value="UniProtKB-KW"/>
</dbReference>
<evidence type="ECO:0000256" key="2">
    <source>
        <dbReference type="ARBA" id="ARBA00007249"/>
    </source>
</evidence>
<evidence type="ECO:0000256" key="5">
    <source>
        <dbReference type="ARBA" id="ARBA00022490"/>
    </source>
</evidence>
<dbReference type="InterPro" id="IPR033720">
    <property type="entry name" value="EFTU_2"/>
</dbReference>
<reference evidence="16" key="1">
    <citation type="submission" date="2012-05" db="EMBL/GenBank/DDBJ databases">
        <title>Whole Genome Assembly of Lutzomyia longipalpis.</title>
        <authorList>
            <person name="Richards S."/>
            <person name="Qu C."/>
            <person name="Dillon R."/>
            <person name="Worley K."/>
            <person name="Scherer S."/>
            <person name="Batterton M."/>
            <person name="Taylor A."/>
            <person name="Hawes A."/>
            <person name="Hernandez B."/>
            <person name="Kovar C."/>
            <person name="Mandapat C."/>
            <person name="Pham C."/>
            <person name="Qu C."/>
            <person name="Jing C."/>
            <person name="Bess C."/>
            <person name="Bandaranaike D."/>
            <person name="Ngo D."/>
            <person name="Ongeri F."/>
            <person name="Arias F."/>
            <person name="Lara F."/>
            <person name="Weissenberger G."/>
            <person name="Kamau G."/>
            <person name="Han H."/>
            <person name="Shen H."/>
            <person name="Dinh H."/>
            <person name="Khalil I."/>
            <person name="Jones J."/>
            <person name="Shafer J."/>
            <person name="Jayaseelan J."/>
            <person name="Quiroz J."/>
            <person name="Blankenburg K."/>
            <person name="Nguyen L."/>
            <person name="Jackson L."/>
            <person name="Francisco L."/>
            <person name="Tang L.-Y."/>
            <person name="Pu L.-L."/>
            <person name="Perales L."/>
            <person name="Lorensuhewa L."/>
            <person name="Munidasa M."/>
            <person name="Coyle M."/>
            <person name="Taylor M."/>
            <person name="Puazo M."/>
            <person name="Firestine M."/>
            <person name="Scheel M."/>
            <person name="Javaid M."/>
            <person name="Wang M."/>
            <person name="Li M."/>
            <person name="Tabassum N."/>
            <person name="Saada N."/>
            <person name="Osuji N."/>
            <person name="Aqrawi P."/>
            <person name="Fu Q."/>
            <person name="Thornton R."/>
            <person name="Raj R."/>
            <person name="Goodspeed R."/>
            <person name="Mata R."/>
            <person name="Najjar R."/>
            <person name="Gubbala S."/>
            <person name="Lee S."/>
            <person name="Denson S."/>
            <person name="Patil S."/>
            <person name="Macmil S."/>
            <person name="Qi S."/>
            <person name="Matskevitch T."/>
            <person name="Palculict T."/>
            <person name="Mathew T."/>
            <person name="Vee V."/>
            <person name="Velamala V."/>
            <person name="Korchina V."/>
            <person name="Cai W."/>
            <person name="Liu W."/>
            <person name="Dai W."/>
            <person name="Zou X."/>
            <person name="Zhu Y."/>
            <person name="Zhang Y."/>
            <person name="Wu Y.-Q."/>
            <person name="Xin Y."/>
            <person name="Nazarath L."/>
            <person name="Kovar C."/>
            <person name="Han Y."/>
            <person name="Muzny D."/>
            <person name="Gibbs R."/>
        </authorList>
    </citation>
    <scope>NUCLEOTIDE SEQUENCE [LARGE SCALE GENOMIC DNA]</scope>
    <source>
        <strain evidence="16">Jacobina</strain>
    </source>
</reference>
<dbReference type="InterPro" id="IPR041709">
    <property type="entry name" value="EF-Tu_GTP-bd"/>
</dbReference>
<keyword evidence="11" id="KW-0648">Protein biosynthesis</keyword>
<dbReference type="FunFam" id="3.40.50.300:FF:000576">
    <property type="entry name" value="Elongation factor Tu"/>
    <property type="match status" value="1"/>
</dbReference>
<dbReference type="EMBL" id="AJWK01009883">
    <property type="status" value="NOT_ANNOTATED_CDS"/>
    <property type="molecule type" value="Genomic_DNA"/>
</dbReference>
<dbReference type="PANTHER" id="PTHR43721:SF2">
    <property type="entry name" value="ELONGATION FACTOR TU, MITOCHONDRIAL"/>
    <property type="match status" value="1"/>
</dbReference>
<dbReference type="CDD" id="cd03697">
    <property type="entry name" value="EFTU_II"/>
    <property type="match status" value="1"/>
</dbReference>
<dbReference type="EMBL" id="AJWK01009881">
    <property type="status" value="NOT_ANNOTATED_CDS"/>
    <property type="molecule type" value="Genomic_DNA"/>
</dbReference>
<dbReference type="Gene3D" id="2.40.30.10">
    <property type="entry name" value="Translation factors"/>
    <property type="match status" value="3"/>
</dbReference>
<dbReference type="GO" id="GO:0005525">
    <property type="term" value="F:GTP binding"/>
    <property type="evidence" value="ECO:0007669"/>
    <property type="project" value="UniProtKB-KW"/>
</dbReference>
<keyword evidence="9" id="KW-0378">Hydrolase</keyword>
<dbReference type="NCBIfam" id="NF009372">
    <property type="entry name" value="PRK12735.1"/>
    <property type="match status" value="1"/>
</dbReference>
<dbReference type="CDD" id="cd01884">
    <property type="entry name" value="EF_Tu"/>
    <property type="match status" value="1"/>
</dbReference>
<keyword evidence="6" id="KW-0479">Metal-binding</keyword>
<dbReference type="VEuPathDB" id="VectorBase:LLONM1_001601"/>
<evidence type="ECO:0000313" key="14">
    <source>
        <dbReference type="EMBL" id="MBC1171467.1"/>
    </source>
</evidence>
<dbReference type="SUPFAM" id="SSF50447">
    <property type="entry name" value="Translation proteins"/>
    <property type="match status" value="1"/>
</dbReference>
<evidence type="ECO:0000259" key="13">
    <source>
        <dbReference type="PROSITE" id="PS51722"/>
    </source>
</evidence>
<dbReference type="PROSITE" id="PS00301">
    <property type="entry name" value="G_TR_1"/>
    <property type="match status" value="1"/>
</dbReference>
<dbReference type="EMBL" id="GITU01002764">
    <property type="protein sequence ID" value="MBC1171467.1"/>
    <property type="molecule type" value="Transcribed_RNA"/>
</dbReference>
<dbReference type="AlphaFoldDB" id="A0A1B0CFA8"/>
<evidence type="ECO:0000256" key="9">
    <source>
        <dbReference type="ARBA" id="ARBA00022801"/>
    </source>
</evidence>
<dbReference type="InterPro" id="IPR009001">
    <property type="entry name" value="Transl_elong_EF1A/Init_IF2_C"/>
</dbReference>
<keyword evidence="7" id="KW-0547">Nucleotide-binding</keyword>
<sequence>HDILRNPSKCGIFGRQSVRLFSQDTGSGDALKKNHCNIGTIGHIDHGKTTLTAAITKVLEKDGLSSFVSSKSTYAHFRTRNHNSLNLVHDILRNPSKCGIFGRLSVRLFSQDTGSGDALKKNHCNIGTIGHIDHGKTTLTAAITKVLEKDGLSSFVSYDEIDRAPEEKARGITINACHIGYRTKNRHYAHTDCPGHADYVKNMISGASQMDGTILVVAADDGPMPQTREHLLLAKQVGIEKVVVFINKADKADREMLDLVELEMRELLTDFGFDGDACPVICGSATAALKGDTSEIGEDSIRQLLDAVDAYIPTPTRDLTSPFLLPIDNAFTVPGRGTVVVGTIKRGIMTKNDDAELLGFDEKSKTTLGDIQIFRKSVPKALAGDNVGVLLRGVKISTVQRGMLLCAAGSEKISNHFDGSMYLLARSEGGRSRPLHSKYIQQMFSRTWNVPCRVDLVGDNDMMLPGDHGAVRLTLLRQMVMTVGQPFTIRENEATVATGVITKVHNPVNLPRNKLSKLEFPSTVGDNDMMLPGDHGAVRLTLLRQMVMTVGQPFTIRENEATVATGVITKVHNPVNLPRNKLSKLELNFS</sequence>
<reference evidence="14" key="2">
    <citation type="journal article" date="2020" name="BMC">
        <title>Leishmania infection induces a limited differential gene expression in the sand fly midgut.</title>
        <authorList>
            <person name="Coutinho-Abreu I.V."/>
            <person name="Serafim T.D."/>
            <person name="Meneses C."/>
            <person name="Kamhawi S."/>
            <person name="Oliveira F."/>
            <person name="Valenzuela J.G."/>
        </authorList>
    </citation>
    <scope>NUCLEOTIDE SEQUENCE</scope>
    <source>
        <strain evidence="14">Jacobina</strain>
        <tissue evidence="14">Midgut</tissue>
    </source>
</reference>
<dbReference type="NCBIfam" id="NF009373">
    <property type="entry name" value="PRK12736.1"/>
    <property type="match status" value="1"/>
</dbReference>
<keyword evidence="8 14" id="KW-0251">Elongation factor</keyword>
<evidence type="ECO:0000256" key="12">
    <source>
        <dbReference type="ARBA" id="ARBA00023134"/>
    </source>
</evidence>
<dbReference type="EMBL" id="AJWK01009882">
    <property type="status" value="NOT_ANNOTATED_CDS"/>
    <property type="molecule type" value="Genomic_DNA"/>
</dbReference>
<dbReference type="InterPro" id="IPR050055">
    <property type="entry name" value="EF-Tu_GTPase"/>
</dbReference>
<dbReference type="InterPro" id="IPR005225">
    <property type="entry name" value="Small_GTP-bd"/>
</dbReference>
<dbReference type="VEuPathDB" id="VectorBase:LLOJ003029"/>
<dbReference type="EC" id="3.6.5.3" evidence="4"/>
<dbReference type="InterPro" id="IPR000795">
    <property type="entry name" value="T_Tr_GTP-bd_dom"/>
</dbReference>
<dbReference type="NCBIfam" id="TIGR00231">
    <property type="entry name" value="small_GTP"/>
    <property type="match status" value="1"/>
</dbReference>
<dbReference type="GO" id="GO:0003924">
    <property type="term" value="F:GTPase activity"/>
    <property type="evidence" value="ECO:0007669"/>
    <property type="project" value="InterPro"/>
</dbReference>
<keyword evidence="16" id="KW-1185">Reference proteome</keyword>
<dbReference type="Pfam" id="PF00009">
    <property type="entry name" value="GTP_EFTU"/>
    <property type="match status" value="2"/>
</dbReference>
<reference evidence="15" key="3">
    <citation type="submission" date="2020-05" db="UniProtKB">
        <authorList>
            <consortium name="EnsemblMetazoa"/>
        </authorList>
    </citation>
    <scope>IDENTIFICATION</scope>
    <source>
        <strain evidence="15">Jacobina</strain>
    </source>
</reference>
<feature type="domain" description="Tr-type G" evidence="13">
    <location>
        <begin position="121"/>
        <end position="316"/>
    </location>
</feature>
<dbReference type="SUPFAM" id="SSF52540">
    <property type="entry name" value="P-loop containing nucleoside triphosphate hydrolases"/>
    <property type="match status" value="2"/>
</dbReference>
<keyword evidence="12" id="KW-0342">GTP-binding</keyword>
<dbReference type="Pfam" id="PF03143">
    <property type="entry name" value="GTP_EFTU_D3"/>
    <property type="match status" value="2"/>
</dbReference>
<dbReference type="PANTHER" id="PTHR43721">
    <property type="entry name" value="ELONGATION FACTOR TU-RELATED"/>
    <property type="match status" value="1"/>
</dbReference>
<evidence type="ECO:0000256" key="10">
    <source>
        <dbReference type="ARBA" id="ARBA00022842"/>
    </source>
</evidence>
<name>A0A1B0CFA8_LUTLO</name>
<evidence type="ECO:0000256" key="1">
    <source>
        <dbReference type="ARBA" id="ARBA00004496"/>
    </source>
</evidence>
<evidence type="ECO:0000256" key="11">
    <source>
        <dbReference type="ARBA" id="ARBA00022917"/>
    </source>
</evidence>
<dbReference type="InterPro" id="IPR027417">
    <property type="entry name" value="P-loop_NTPase"/>
</dbReference>
<dbReference type="EnsemblMetazoa" id="LLOJ003029-RA">
    <property type="protein sequence ID" value="LLOJ003029-PA"/>
    <property type="gene ID" value="LLOJ003029"/>
</dbReference>
<organism evidence="15 16">
    <name type="scientific">Lutzomyia longipalpis</name>
    <name type="common">Sand fly</name>
    <dbReference type="NCBI Taxonomy" id="7200"/>
    <lineage>
        <taxon>Eukaryota</taxon>
        <taxon>Metazoa</taxon>
        <taxon>Ecdysozoa</taxon>
        <taxon>Arthropoda</taxon>
        <taxon>Hexapoda</taxon>
        <taxon>Insecta</taxon>
        <taxon>Pterygota</taxon>
        <taxon>Neoptera</taxon>
        <taxon>Endopterygota</taxon>
        <taxon>Diptera</taxon>
        <taxon>Nematocera</taxon>
        <taxon>Psychodoidea</taxon>
        <taxon>Psychodidae</taxon>
        <taxon>Lutzomyia</taxon>
        <taxon>Lutzomyia</taxon>
    </lineage>
</organism>
<dbReference type="InterPro" id="IPR004160">
    <property type="entry name" value="Transl_elong_EFTu/EF1A_C"/>
</dbReference>
<dbReference type="NCBIfam" id="NF000766">
    <property type="entry name" value="PRK00049.1"/>
    <property type="match status" value="1"/>
</dbReference>
<keyword evidence="10" id="KW-0460">Magnesium</keyword>
<dbReference type="GO" id="GO:0070125">
    <property type="term" value="P:mitochondrial translational elongation"/>
    <property type="evidence" value="ECO:0007669"/>
    <property type="project" value="TreeGrafter"/>
</dbReference>
<dbReference type="Pfam" id="PF03144">
    <property type="entry name" value="GTP_EFTU_D2"/>
    <property type="match status" value="1"/>
</dbReference>
<accession>A0A1B0CFA8</accession>
<evidence type="ECO:0000256" key="6">
    <source>
        <dbReference type="ARBA" id="ARBA00022723"/>
    </source>
</evidence>
<dbReference type="FunFam" id="2.40.30.10:FF:000085">
    <property type="entry name" value="Elongation factor Tu"/>
    <property type="match status" value="1"/>
</dbReference>
<evidence type="ECO:0000256" key="3">
    <source>
        <dbReference type="ARBA" id="ARBA00011245"/>
    </source>
</evidence>
<dbReference type="InterPro" id="IPR004161">
    <property type="entry name" value="EFTu-like_2"/>
</dbReference>
<evidence type="ECO:0000256" key="7">
    <source>
        <dbReference type="ARBA" id="ARBA00022741"/>
    </source>
</evidence>
<dbReference type="PROSITE" id="PS51722">
    <property type="entry name" value="G_TR_2"/>
    <property type="match status" value="1"/>
</dbReference>
<evidence type="ECO:0000256" key="8">
    <source>
        <dbReference type="ARBA" id="ARBA00022768"/>
    </source>
</evidence>
<proteinExistence type="inferred from homology"/>
<dbReference type="GO" id="GO:0003746">
    <property type="term" value="F:translation elongation factor activity"/>
    <property type="evidence" value="ECO:0007669"/>
    <property type="project" value="UniProtKB-KW"/>
</dbReference>
<dbReference type="CDD" id="cd03706">
    <property type="entry name" value="mtEFTU_III"/>
    <property type="match status" value="1"/>
</dbReference>
<dbReference type="VEuPathDB" id="VectorBase:LLONM1_004268"/>
<keyword evidence="5" id="KW-0963">Cytoplasm</keyword>
<dbReference type="InterPro" id="IPR031157">
    <property type="entry name" value="G_TR_CS"/>
</dbReference>
<comment type="subcellular location">
    <subcellularLocation>
        <location evidence="1">Cytoplasm</location>
    </subcellularLocation>
</comment>
<dbReference type="InterPro" id="IPR009000">
    <property type="entry name" value="Transl_B-barrel_sf"/>
</dbReference>
<dbReference type="Proteomes" id="UP000092461">
    <property type="component" value="Unassembled WGS sequence"/>
</dbReference>
<protein>
    <recommendedName>
        <fullName evidence="4">protein-synthesizing GTPase</fullName>
        <ecNumber evidence="4">3.6.5.3</ecNumber>
    </recommendedName>
</protein>
<evidence type="ECO:0000313" key="16">
    <source>
        <dbReference type="Proteomes" id="UP000092461"/>
    </source>
</evidence>
<dbReference type="GO" id="GO:0005739">
    <property type="term" value="C:mitochondrion"/>
    <property type="evidence" value="ECO:0007669"/>
    <property type="project" value="TreeGrafter"/>
</dbReference>
<comment type="subunit">
    <text evidence="3">Monomer.</text>
</comment>
<dbReference type="Gene3D" id="3.40.50.300">
    <property type="entry name" value="P-loop containing nucleotide triphosphate hydrolases"/>
    <property type="match status" value="2"/>
</dbReference>